<dbReference type="Pfam" id="PF07695">
    <property type="entry name" value="7TMR-DISM_7TM"/>
    <property type="match status" value="1"/>
</dbReference>
<keyword evidence="3" id="KW-0597">Phosphoprotein</keyword>
<keyword evidence="12" id="KW-1185">Reference proteome</keyword>
<keyword evidence="7" id="KW-0067">ATP-binding</keyword>
<evidence type="ECO:0000313" key="12">
    <source>
        <dbReference type="Proteomes" id="UP000293142"/>
    </source>
</evidence>
<dbReference type="Pfam" id="PF00512">
    <property type="entry name" value="HisKA"/>
    <property type="match status" value="1"/>
</dbReference>
<accession>A0A4Q9DIR4</accession>
<keyword evidence="6" id="KW-0418">Kinase</keyword>
<dbReference type="RefSeq" id="WP_131017513.1">
    <property type="nucleotide sequence ID" value="NZ_SIRE01000028.1"/>
</dbReference>
<feature type="transmembrane region" description="Helical" evidence="9">
    <location>
        <begin position="391"/>
        <end position="409"/>
    </location>
</feature>
<evidence type="ECO:0000256" key="6">
    <source>
        <dbReference type="ARBA" id="ARBA00022777"/>
    </source>
</evidence>
<dbReference type="InterPro" id="IPR008979">
    <property type="entry name" value="Galactose-bd-like_sf"/>
</dbReference>
<feature type="domain" description="Histidine kinase" evidence="10">
    <location>
        <begin position="458"/>
        <end position="681"/>
    </location>
</feature>
<dbReference type="InterPro" id="IPR003594">
    <property type="entry name" value="HATPase_dom"/>
</dbReference>
<dbReference type="Gene3D" id="1.10.287.130">
    <property type="match status" value="1"/>
</dbReference>
<reference evidence="11 12" key="1">
    <citation type="submission" date="2019-02" db="EMBL/GenBank/DDBJ databases">
        <title>Paenibacillus sp. nov., isolated from surface-sterilized tissue of Thalictrum simplex L.</title>
        <authorList>
            <person name="Tuo L."/>
        </authorList>
    </citation>
    <scope>NUCLEOTIDE SEQUENCE [LARGE SCALE GENOMIC DNA]</scope>
    <source>
        <strain evidence="11 12">N2SHLJ1</strain>
    </source>
</reference>
<feature type="transmembrane region" description="Helical" evidence="9">
    <location>
        <begin position="338"/>
        <end position="357"/>
    </location>
</feature>
<comment type="caution">
    <text evidence="11">The sequence shown here is derived from an EMBL/GenBank/DDBJ whole genome shotgun (WGS) entry which is preliminary data.</text>
</comment>
<dbReference type="GO" id="GO:0000155">
    <property type="term" value="F:phosphorelay sensor kinase activity"/>
    <property type="evidence" value="ECO:0007669"/>
    <property type="project" value="InterPro"/>
</dbReference>
<feature type="transmembrane region" description="Helical" evidence="9">
    <location>
        <begin position="239"/>
        <end position="262"/>
    </location>
</feature>
<dbReference type="Gene3D" id="3.30.565.10">
    <property type="entry name" value="Histidine kinase-like ATPase, C-terminal domain"/>
    <property type="match status" value="1"/>
</dbReference>
<dbReference type="InterPro" id="IPR050736">
    <property type="entry name" value="Sensor_HK_Regulatory"/>
</dbReference>
<dbReference type="SMART" id="SM00388">
    <property type="entry name" value="HisKA"/>
    <property type="match status" value="1"/>
</dbReference>
<dbReference type="InterPro" id="IPR004358">
    <property type="entry name" value="Sig_transdc_His_kin-like_C"/>
</dbReference>
<evidence type="ECO:0000256" key="8">
    <source>
        <dbReference type="ARBA" id="ARBA00023012"/>
    </source>
</evidence>
<dbReference type="PANTHER" id="PTHR43711:SF1">
    <property type="entry name" value="HISTIDINE KINASE 1"/>
    <property type="match status" value="1"/>
</dbReference>
<evidence type="ECO:0000256" key="3">
    <source>
        <dbReference type="ARBA" id="ARBA00022553"/>
    </source>
</evidence>
<gene>
    <name evidence="11" type="ORF">EYB31_31650</name>
</gene>
<dbReference type="SUPFAM" id="SSF49785">
    <property type="entry name" value="Galactose-binding domain-like"/>
    <property type="match status" value="1"/>
</dbReference>
<dbReference type="InterPro" id="IPR036890">
    <property type="entry name" value="HATPase_C_sf"/>
</dbReference>
<dbReference type="GO" id="GO:0005524">
    <property type="term" value="F:ATP binding"/>
    <property type="evidence" value="ECO:0007669"/>
    <property type="project" value="UniProtKB-KW"/>
</dbReference>
<dbReference type="AlphaFoldDB" id="A0A4Q9DIR4"/>
<evidence type="ECO:0000256" key="5">
    <source>
        <dbReference type="ARBA" id="ARBA00022741"/>
    </source>
</evidence>
<dbReference type="InterPro" id="IPR005467">
    <property type="entry name" value="His_kinase_dom"/>
</dbReference>
<keyword evidence="9" id="KW-0472">Membrane</keyword>
<dbReference type="PRINTS" id="PR00344">
    <property type="entry name" value="BCTRLSENSOR"/>
</dbReference>
<dbReference type="PANTHER" id="PTHR43711">
    <property type="entry name" value="TWO-COMPONENT HISTIDINE KINASE"/>
    <property type="match status" value="1"/>
</dbReference>
<dbReference type="InterPro" id="IPR036097">
    <property type="entry name" value="HisK_dim/P_sf"/>
</dbReference>
<keyword evidence="4" id="KW-0808">Transferase</keyword>
<protein>
    <recommendedName>
        <fullName evidence="2">histidine kinase</fullName>
        <ecNumber evidence="2">2.7.13.3</ecNumber>
    </recommendedName>
</protein>
<dbReference type="Gene3D" id="2.60.120.260">
    <property type="entry name" value="Galactose-binding domain-like"/>
    <property type="match status" value="1"/>
</dbReference>
<keyword evidence="9" id="KW-1133">Transmembrane helix</keyword>
<dbReference type="EC" id="2.7.13.3" evidence="2"/>
<evidence type="ECO:0000256" key="9">
    <source>
        <dbReference type="SAM" id="Phobius"/>
    </source>
</evidence>
<evidence type="ECO:0000256" key="7">
    <source>
        <dbReference type="ARBA" id="ARBA00022840"/>
    </source>
</evidence>
<dbReference type="PROSITE" id="PS50109">
    <property type="entry name" value="HIS_KIN"/>
    <property type="match status" value="1"/>
</dbReference>
<keyword evidence="5" id="KW-0547">Nucleotide-binding</keyword>
<keyword evidence="9" id="KW-0812">Transmembrane</keyword>
<evidence type="ECO:0000256" key="2">
    <source>
        <dbReference type="ARBA" id="ARBA00012438"/>
    </source>
</evidence>
<dbReference type="OrthoDB" id="9809348at2"/>
<dbReference type="SMART" id="SM00387">
    <property type="entry name" value="HATPase_c"/>
    <property type="match status" value="1"/>
</dbReference>
<evidence type="ECO:0000256" key="4">
    <source>
        <dbReference type="ARBA" id="ARBA00022679"/>
    </source>
</evidence>
<evidence type="ECO:0000313" key="11">
    <source>
        <dbReference type="EMBL" id="TBL71098.1"/>
    </source>
</evidence>
<feature type="transmembrane region" description="Helical" evidence="9">
    <location>
        <begin position="364"/>
        <end position="385"/>
    </location>
</feature>
<dbReference type="EMBL" id="SIRE01000028">
    <property type="protein sequence ID" value="TBL71098.1"/>
    <property type="molecule type" value="Genomic_DNA"/>
</dbReference>
<name>A0A4Q9DIR4_9BACL</name>
<dbReference type="Proteomes" id="UP000293142">
    <property type="component" value="Unassembled WGS sequence"/>
</dbReference>
<dbReference type="InterPro" id="IPR003661">
    <property type="entry name" value="HisK_dim/P_dom"/>
</dbReference>
<organism evidence="11 12">
    <name type="scientific">Paenibacillus thalictri</name>
    <dbReference type="NCBI Taxonomy" id="2527873"/>
    <lineage>
        <taxon>Bacteria</taxon>
        <taxon>Bacillati</taxon>
        <taxon>Bacillota</taxon>
        <taxon>Bacilli</taxon>
        <taxon>Bacillales</taxon>
        <taxon>Paenibacillaceae</taxon>
        <taxon>Paenibacillus</taxon>
    </lineage>
</organism>
<dbReference type="InterPro" id="IPR011623">
    <property type="entry name" value="7TMR_DISM_rcpt_extracell_dom1"/>
</dbReference>
<dbReference type="Pfam" id="PF02518">
    <property type="entry name" value="HATPase_c"/>
    <property type="match status" value="1"/>
</dbReference>
<evidence type="ECO:0000256" key="1">
    <source>
        <dbReference type="ARBA" id="ARBA00000085"/>
    </source>
</evidence>
<feature type="transmembrane region" description="Helical" evidence="9">
    <location>
        <begin position="211"/>
        <end position="232"/>
    </location>
</feature>
<dbReference type="CDD" id="cd00082">
    <property type="entry name" value="HisKA"/>
    <property type="match status" value="1"/>
</dbReference>
<dbReference type="SUPFAM" id="SSF55874">
    <property type="entry name" value="ATPase domain of HSP90 chaperone/DNA topoisomerase II/histidine kinase"/>
    <property type="match status" value="1"/>
</dbReference>
<keyword evidence="8" id="KW-0902">Two-component regulatory system</keyword>
<feature type="transmembrane region" description="Helical" evidence="9">
    <location>
        <begin position="305"/>
        <end position="326"/>
    </location>
</feature>
<proteinExistence type="predicted"/>
<comment type="catalytic activity">
    <reaction evidence="1">
        <text>ATP + protein L-histidine = ADP + protein N-phospho-L-histidine.</text>
        <dbReference type="EC" id="2.7.13.3"/>
    </reaction>
</comment>
<sequence>MKKQMIWAVLIVVVSVFALVSLKITTAPGSVLATEVNQPEHGVLDIRDTGAEQSIVTLRGEWEFYWNHRLEPKDFWHKDLTAAYIMVPSSWHGFSSNESDNSSYGFGTYRLLVHLPASDLGKNKALFLRAIGSAYRLWIDGEEMPGLGTVGSSLEEEQPKSHINLVFFQPKKQTMELIIQVSNYSFREGGINREIVYGDTVALIPGILKELLYDIFVIGGFLMIGIYHLIVFGMRKKEFSALFVGLVSLAVSMRTLFINGYLSAVLLHIESWELLTKLEYMSELFGFITLVWLMKSLYPREIHAVMMRIALILLAGLFLFVLLTPARIYTESMLVQSLLKTAVLLYFVMYVGVQAYLRKREGALIHLTALVLIVYATINDTLYYLRMADTVELLSYSIIPFIMAQAIIVSHRHALLSRRNDALLEELGAVNMSLEQKVAERTKSLQEANERRTKMLANIAHDLGTPLIGIQTYLQLMVMGKLSAGSNKMTGQLLDKTDYVKRLVDDLFELSKLESRSADFKYEIVDVRSWIDELHDKFEADITGVGMSLIKETSSIGAKSFFVRIDKYRMRQVLQNFLDNAVKFSKGMGRAINLRGIVRRDQSGSGYELVVEVEDYGKGLTEAELAQVFNRFYLNRENNESGSGLGLAIVQEIVEQHQGQVGARSERGAGSAFYFILPVSCEE</sequence>
<evidence type="ECO:0000259" key="10">
    <source>
        <dbReference type="PROSITE" id="PS50109"/>
    </source>
</evidence>
<dbReference type="SUPFAM" id="SSF47384">
    <property type="entry name" value="Homodimeric domain of signal transducing histidine kinase"/>
    <property type="match status" value="1"/>
</dbReference>